<reference evidence="2" key="1">
    <citation type="submission" date="2021-03" db="EMBL/GenBank/DDBJ databases">
        <authorList>
            <person name="Li Z."/>
            <person name="Yang C."/>
        </authorList>
    </citation>
    <scope>NUCLEOTIDE SEQUENCE</scope>
    <source>
        <strain evidence="2">Dzin_1.0</strain>
        <tissue evidence="2">Leaf</tissue>
    </source>
</reference>
<protein>
    <submittedName>
        <fullName evidence="2">Uncharacterized protein</fullName>
    </submittedName>
</protein>
<reference evidence="2" key="2">
    <citation type="journal article" date="2022" name="Hortic Res">
        <title>The genome of Dioscorea zingiberensis sheds light on the biosynthesis, origin and evolution of the medicinally important diosgenin saponins.</title>
        <authorList>
            <person name="Li Y."/>
            <person name="Tan C."/>
            <person name="Li Z."/>
            <person name="Guo J."/>
            <person name="Li S."/>
            <person name="Chen X."/>
            <person name="Wang C."/>
            <person name="Dai X."/>
            <person name="Yang H."/>
            <person name="Song W."/>
            <person name="Hou L."/>
            <person name="Xu J."/>
            <person name="Tong Z."/>
            <person name="Xu A."/>
            <person name="Yuan X."/>
            <person name="Wang W."/>
            <person name="Yang Q."/>
            <person name="Chen L."/>
            <person name="Sun Z."/>
            <person name="Wang K."/>
            <person name="Pan B."/>
            <person name="Chen J."/>
            <person name="Bao Y."/>
            <person name="Liu F."/>
            <person name="Qi X."/>
            <person name="Gang D.R."/>
            <person name="Wen J."/>
            <person name="Li J."/>
        </authorList>
    </citation>
    <scope>NUCLEOTIDE SEQUENCE</scope>
    <source>
        <strain evidence="2">Dzin_1.0</strain>
    </source>
</reference>
<name>A0A9D5CU90_9LILI</name>
<dbReference type="Proteomes" id="UP001085076">
    <property type="component" value="Miscellaneous, Linkage group lg03"/>
</dbReference>
<dbReference type="EMBL" id="JAGGNH010000003">
    <property type="protein sequence ID" value="KAJ0979955.1"/>
    <property type="molecule type" value="Genomic_DNA"/>
</dbReference>
<dbReference type="AlphaFoldDB" id="A0A9D5CU90"/>
<organism evidence="2 3">
    <name type="scientific">Dioscorea zingiberensis</name>
    <dbReference type="NCBI Taxonomy" id="325984"/>
    <lineage>
        <taxon>Eukaryota</taxon>
        <taxon>Viridiplantae</taxon>
        <taxon>Streptophyta</taxon>
        <taxon>Embryophyta</taxon>
        <taxon>Tracheophyta</taxon>
        <taxon>Spermatophyta</taxon>
        <taxon>Magnoliopsida</taxon>
        <taxon>Liliopsida</taxon>
        <taxon>Dioscoreales</taxon>
        <taxon>Dioscoreaceae</taxon>
        <taxon>Dioscorea</taxon>
    </lineage>
</organism>
<sequence>MDQGKGGDGIRYHHQQQQTTTIHGEQDSLSGKIMMSAIVRLHIHRRARRRLARLASSNPSPPPPSAACGLDPDLLRSLLVALRVCFFFFFESAPLRLKADKEKLEQQLKAMDIPPAGYMPHLMVFHPAMFAPPGPTLANKVSASQAFPGVPTVMGTNVLGNRCSGS</sequence>
<evidence type="ECO:0000256" key="1">
    <source>
        <dbReference type="SAM" id="MobiDB-lite"/>
    </source>
</evidence>
<evidence type="ECO:0000313" key="3">
    <source>
        <dbReference type="Proteomes" id="UP001085076"/>
    </source>
</evidence>
<evidence type="ECO:0000313" key="2">
    <source>
        <dbReference type="EMBL" id="KAJ0979955.1"/>
    </source>
</evidence>
<comment type="caution">
    <text evidence="2">The sequence shown here is derived from an EMBL/GenBank/DDBJ whole genome shotgun (WGS) entry which is preliminary data.</text>
</comment>
<feature type="region of interest" description="Disordered" evidence="1">
    <location>
        <begin position="1"/>
        <end position="26"/>
    </location>
</feature>
<keyword evidence="3" id="KW-1185">Reference proteome</keyword>
<accession>A0A9D5CU90</accession>
<gene>
    <name evidence="2" type="ORF">J5N97_015429</name>
</gene>
<proteinExistence type="predicted"/>